<reference evidence="3" key="1">
    <citation type="submission" date="2023-07" db="EMBL/GenBank/DDBJ databases">
        <authorList>
            <consortium name="AG Swart"/>
            <person name="Singh M."/>
            <person name="Singh A."/>
            <person name="Seah K."/>
            <person name="Emmerich C."/>
        </authorList>
    </citation>
    <scope>NUCLEOTIDE SEQUENCE</scope>
    <source>
        <strain evidence="3">DP1</strain>
    </source>
</reference>
<proteinExistence type="predicted"/>
<gene>
    <name evidence="3" type="ORF">ECRASSUSDP1_LOCUS4973</name>
</gene>
<dbReference type="Proteomes" id="UP001295684">
    <property type="component" value="Unassembled WGS sequence"/>
</dbReference>
<organism evidence="3 4">
    <name type="scientific">Euplotes crassus</name>
    <dbReference type="NCBI Taxonomy" id="5936"/>
    <lineage>
        <taxon>Eukaryota</taxon>
        <taxon>Sar</taxon>
        <taxon>Alveolata</taxon>
        <taxon>Ciliophora</taxon>
        <taxon>Intramacronucleata</taxon>
        <taxon>Spirotrichea</taxon>
        <taxon>Hypotrichia</taxon>
        <taxon>Euplotida</taxon>
        <taxon>Euplotidae</taxon>
        <taxon>Moneuplotes</taxon>
    </lineage>
</organism>
<dbReference type="EMBL" id="CAMPGE010004788">
    <property type="protein sequence ID" value="CAI2363637.1"/>
    <property type="molecule type" value="Genomic_DNA"/>
</dbReference>
<feature type="coiled-coil region" evidence="1">
    <location>
        <begin position="47"/>
        <end position="102"/>
    </location>
</feature>
<name>A0AAD1UAD4_EUPCR</name>
<feature type="coiled-coil region" evidence="1">
    <location>
        <begin position="264"/>
        <end position="333"/>
    </location>
</feature>
<keyword evidence="4" id="KW-1185">Reference proteome</keyword>
<evidence type="ECO:0000313" key="4">
    <source>
        <dbReference type="Proteomes" id="UP001295684"/>
    </source>
</evidence>
<sequence length="522" mass="60448">MSSGDQQLLEYIKDLQEKDKMNKQMIQALLEASDTKKSLSSLSQSAIAQIKKENDAYKEKCLHLLEQKSELIEIINAKNVEFEQLQKEYEKKRNHLESSTRESYGISNSASLSKMFALLDIKVTNGRYLEDNLAKLLETFKKILKTNNHLETDNKYLRDKLDEADKDIFKVKERLKTVEGSGSIGSQEPDPYEREQLEEDIEINIVDDQEKPLNMSNLSGLSGMGAMSKTFSLGPPKKKNQKVPKLDFSTLKHNKEFKDWYKYATKLELSVKSLRKKIKILENEMDECSKKNIQLRKQNSNLYCLNRKLVLTTKSLKKKIIELKERYNKKIKKAQKFGLDTLEMTIPRFDTEITYDYSKEDIPKEYLDEFNSNDSYEEPKSKKQISAYKYFGKSKTLLIEEGDPKSRVQTEMGIHRQDSIEQDEMTSGKSKNSVTGSSKRISQKMMENNDYKTTESPRHIKEEDLSGLMRPSISYKKKGLITKININDQNRDLLAGRKRVMKRPGINTKLMTNKGRNRGGLE</sequence>
<feature type="region of interest" description="Disordered" evidence="2">
    <location>
        <begin position="420"/>
        <end position="439"/>
    </location>
</feature>
<keyword evidence="1" id="KW-0175">Coiled coil</keyword>
<comment type="caution">
    <text evidence="3">The sequence shown here is derived from an EMBL/GenBank/DDBJ whole genome shotgun (WGS) entry which is preliminary data.</text>
</comment>
<dbReference type="AlphaFoldDB" id="A0AAD1UAD4"/>
<protein>
    <submittedName>
        <fullName evidence="3">Uncharacterized protein</fullName>
    </submittedName>
</protein>
<evidence type="ECO:0000313" key="3">
    <source>
        <dbReference type="EMBL" id="CAI2363637.1"/>
    </source>
</evidence>
<evidence type="ECO:0000256" key="1">
    <source>
        <dbReference type="SAM" id="Coils"/>
    </source>
</evidence>
<accession>A0AAD1UAD4</accession>
<evidence type="ECO:0000256" key="2">
    <source>
        <dbReference type="SAM" id="MobiDB-lite"/>
    </source>
</evidence>
<feature type="compositionally biased region" description="Polar residues" evidence="2">
    <location>
        <begin position="425"/>
        <end position="439"/>
    </location>
</feature>